<feature type="transmembrane region" description="Helical" evidence="1">
    <location>
        <begin position="85"/>
        <end position="105"/>
    </location>
</feature>
<evidence type="ECO:0000256" key="1">
    <source>
        <dbReference type="SAM" id="Phobius"/>
    </source>
</evidence>
<feature type="transmembrane region" description="Helical" evidence="1">
    <location>
        <begin position="159"/>
        <end position="186"/>
    </location>
</feature>
<keyword evidence="1" id="KW-0472">Membrane</keyword>
<protein>
    <submittedName>
        <fullName evidence="2">NADH dehydrogenase subunit 2</fullName>
    </submittedName>
</protein>
<keyword evidence="1" id="KW-1133">Transmembrane helix</keyword>
<feature type="transmembrane region" description="Helical" evidence="1">
    <location>
        <begin position="198"/>
        <end position="219"/>
    </location>
</feature>
<dbReference type="EMBL" id="AP017468">
    <property type="protein sequence ID" value="BAV78678.1"/>
    <property type="molecule type" value="Genomic_DNA"/>
</dbReference>
<keyword evidence="1" id="KW-0812">Transmembrane</keyword>
<reference evidence="2" key="1">
    <citation type="submission" date="2016-05" db="EMBL/GenBank/DDBJ databases">
        <title>Complete mitochondrial genomes of four entomopathogenic nematode species of genus Steinernema.</title>
        <authorList>
            <person name="Kikuchi T."/>
            <person name="Afrin T."/>
            <person name="Yoshida M."/>
        </authorList>
    </citation>
    <scope>NUCLEOTIDE SEQUENCE</scope>
    <source>
        <strain evidence="2">IbKt142</strain>
    </source>
</reference>
<gene>
    <name evidence="2" type="primary">ND2</name>
</gene>
<organism evidence="2">
    <name type="scientific">Steinernema litorale</name>
    <dbReference type="NCBI Taxonomy" id="361181"/>
    <lineage>
        <taxon>Eukaryota</taxon>
        <taxon>Metazoa</taxon>
        <taxon>Ecdysozoa</taxon>
        <taxon>Nematoda</taxon>
        <taxon>Chromadorea</taxon>
        <taxon>Rhabditida</taxon>
        <taxon>Tylenchina</taxon>
        <taxon>Panagrolaimomorpha</taxon>
        <taxon>Strongyloidoidea</taxon>
        <taxon>Steinernematidae</taxon>
        <taxon>Steinernema</taxon>
    </lineage>
</organism>
<accession>A0A1E1G7E3</accession>
<evidence type="ECO:0000313" key="2">
    <source>
        <dbReference type="EMBL" id="BAV78678.1"/>
    </source>
</evidence>
<name>A0A1E1G7E3_9BILA</name>
<proteinExistence type="predicted"/>
<geneLocation type="mitochondrion" evidence="2"/>
<feature type="transmembrane region" description="Helical" evidence="1">
    <location>
        <begin position="225"/>
        <end position="251"/>
    </location>
</feature>
<keyword evidence="2" id="KW-0496">Mitochondrion</keyword>
<feature type="transmembrane region" description="Helical" evidence="1">
    <location>
        <begin position="258"/>
        <end position="280"/>
    </location>
</feature>
<dbReference type="AlphaFoldDB" id="A0A1E1G7E3"/>
<feature type="transmembrane region" description="Helical" evidence="1">
    <location>
        <begin position="112"/>
        <end position="139"/>
    </location>
</feature>
<sequence>MIYFLSFSVLLVLLMNMISSNILIWWSGFLLMTLIFVVLNKSLYCYSSLLNYFIIQEVLGLFFLVSNLSVLQFFVLLMKTGVSPLHFWIFSVTNSLYGWGVMWFLTFQKMPFFPVLLSLMSSGYFYFIILGVVFCYLQLLIMKNYKNLIIVSSTESFNWVLMLGFMSLVNSYFLFFYYVILMIFLLPYFTNMSSNSTSWLLVLVFLNMPFTFTFFIKLISLSLLLGYSGLVFLLILFMMFLSMLSFSFFLVNMSVLNFLYLQGTLKMSGFALLPLMMLVLI</sequence>
<feature type="transmembrane region" description="Helical" evidence="1">
    <location>
        <begin position="58"/>
        <end position="79"/>
    </location>
</feature>